<gene>
    <name evidence="2" type="ORF">LCGC14_1948330</name>
</gene>
<sequence length="73" mass="8689">MKEEEFTEKYPIEEIRVPIYFTKDDEENIIIDEEGIADEFNDKLRDILEDARLDKDELQELVKEKINKTKGGI</sequence>
<reference evidence="2" key="1">
    <citation type="journal article" date="2015" name="Nature">
        <title>Complex archaea that bridge the gap between prokaryotes and eukaryotes.</title>
        <authorList>
            <person name="Spang A."/>
            <person name="Saw J.H."/>
            <person name="Jorgensen S.L."/>
            <person name="Zaremba-Niedzwiedzka K."/>
            <person name="Martijn J."/>
            <person name="Lind A.E."/>
            <person name="van Eijk R."/>
            <person name="Schleper C."/>
            <person name="Guy L."/>
            <person name="Ettema T.J."/>
        </authorList>
    </citation>
    <scope>NUCLEOTIDE SEQUENCE</scope>
</reference>
<accession>A0A0F9G6L5</accession>
<proteinExistence type="predicted"/>
<organism evidence="2">
    <name type="scientific">marine sediment metagenome</name>
    <dbReference type="NCBI Taxonomy" id="412755"/>
    <lineage>
        <taxon>unclassified sequences</taxon>
        <taxon>metagenomes</taxon>
        <taxon>ecological metagenomes</taxon>
    </lineage>
</organism>
<comment type="caution">
    <text evidence="2">The sequence shown here is derived from an EMBL/GenBank/DDBJ whole genome shotgun (WGS) entry which is preliminary data.</text>
</comment>
<keyword evidence="1" id="KW-0175">Coiled coil</keyword>
<evidence type="ECO:0000256" key="1">
    <source>
        <dbReference type="SAM" id="Coils"/>
    </source>
</evidence>
<name>A0A0F9G6L5_9ZZZZ</name>
<evidence type="ECO:0000313" key="2">
    <source>
        <dbReference type="EMBL" id="KKL86081.1"/>
    </source>
</evidence>
<dbReference type="EMBL" id="LAZR01021219">
    <property type="protein sequence ID" value="KKL86081.1"/>
    <property type="molecule type" value="Genomic_DNA"/>
</dbReference>
<protein>
    <submittedName>
        <fullName evidence="2">Uncharacterized protein</fullName>
    </submittedName>
</protein>
<feature type="coiled-coil region" evidence="1">
    <location>
        <begin position="41"/>
        <end position="68"/>
    </location>
</feature>
<dbReference type="AlphaFoldDB" id="A0A0F9G6L5"/>